<feature type="transmembrane region" description="Helical" evidence="1">
    <location>
        <begin position="21"/>
        <end position="37"/>
    </location>
</feature>
<name>A0A5N6WQ23_9EURO</name>
<reference evidence="3" key="1">
    <citation type="submission" date="2019-04" db="EMBL/GenBank/DDBJ databases">
        <title>Friends and foes A comparative genomics studyof 23 Aspergillus species from section Flavi.</title>
        <authorList>
            <consortium name="DOE Joint Genome Institute"/>
            <person name="Kjaerbolling I."/>
            <person name="Vesth T."/>
            <person name="Frisvad J.C."/>
            <person name="Nybo J.L."/>
            <person name="Theobald S."/>
            <person name="Kildgaard S."/>
            <person name="Isbrandt T."/>
            <person name="Kuo A."/>
            <person name="Sato A."/>
            <person name="Lyhne E.K."/>
            <person name="Kogle M.E."/>
            <person name="Wiebenga A."/>
            <person name="Kun R.S."/>
            <person name="Lubbers R.J."/>
            <person name="Makela M.R."/>
            <person name="Barry K."/>
            <person name="Chovatia M."/>
            <person name="Clum A."/>
            <person name="Daum C."/>
            <person name="Haridas S."/>
            <person name="He G."/>
            <person name="LaButti K."/>
            <person name="Lipzen A."/>
            <person name="Mondo S."/>
            <person name="Riley R."/>
            <person name="Salamov A."/>
            <person name="Simmons B.A."/>
            <person name="Magnuson J.K."/>
            <person name="Henrissat B."/>
            <person name="Mortensen U.H."/>
            <person name="Larsen T.O."/>
            <person name="Devries R.P."/>
            <person name="Grigoriev I.V."/>
            <person name="Machida M."/>
            <person name="Baker S.E."/>
            <person name="Andersen M.R."/>
        </authorList>
    </citation>
    <scope>NUCLEOTIDE SEQUENCE [LARGE SCALE GENOMIC DNA]</scope>
    <source>
        <strain evidence="3">CBS 130017</strain>
    </source>
</reference>
<evidence type="ECO:0000256" key="1">
    <source>
        <dbReference type="SAM" id="Phobius"/>
    </source>
</evidence>
<keyword evidence="1" id="KW-0472">Membrane</keyword>
<keyword evidence="1" id="KW-1133">Transmembrane helix</keyword>
<evidence type="ECO:0000313" key="3">
    <source>
        <dbReference type="Proteomes" id="UP000325945"/>
    </source>
</evidence>
<evidence type="ECO:0000313" key="2">
    <source>
        <dbReference type="EMBL" id="KAE8322873.1"/>
    </source>
</evidence>
<accession>A0A5N6WQ23</accession>
<dbReference type="EMBL" id="ML741838">
    <property type="protein sequence ID" value="KAE8322873.1"/>
    <property type="molecule type" value="Genomic_DNA"/>
</dbReference>
<keyword evidence="1" id="KW-0812">Transmembrane</keyword>
<dbReference type="AlphaFoldDB" id="A0A5N6WQ23"/>
<sequence length="78" mass="9158">MSILTSLMSGCKPLLIIERTHFIFITINLMTATFRWAKIFWCYFFSDCILYSQAGMPLILRESRKILHLWQGGRVVKT</sequence>
<gene>
    <name evidence="2" type="ORF">BDV39DRAFT_183215</name>
</gene>
<protein>
    <submittedName>
        <fullName evidence="2">Uncharacterized protein</fullName>
    </submittedName>
</protein>
<proteinExistence type="predicted"/>
<keyword evidence="3" id="KW-1185">Reference proteome</keyword>
<dbReference type="Proteomes" id="UP000325945">
    <property type="component" value="Unassembled WGS sequence"/>
</dbReference>
<organism evidence="2 3">
    <name type="scientific">Aspergillus sergii</name>
    <dbReference type="NCBI Taxonomy" id="1034303"/>
    <lineage>
        <taxon>Eukaryota</taxon>
        <taxon>Fungi</taxon>
        <taxon>Dikarya</taxon>
        <taxon>Ascomycota</taxon>
        <taxon>Pezizomycotina</taxon>
        <taxon>Eurotiomycetes</taxon>
        <taxon>Eurotiomycetidae</taxon>
        <taxon>Eurotiales</taxon>
        <taxon>Aspergillaceae</taxon>
        <taxon>Aspergillus</taxon>
        <taxon>Aspergillus subgen. Circumdati</taxon>
    </lineage>
</organism>